<organism evidence="1 2">
    <name type="scientific">Crotalaria pallida</name>
    <name type="common">Smooth rattlebox</name>
    <name type="synonym">Crotalaria striata</name>
    <dbReference type="NCBI Taxonomy" id="3830"/>
    <lineage>
        <taxon>Eukaryota</taxon>
        <taxon>Viridiplantae</taxon>
        <taxon>Streptophyta</taxon>
        <taxon>Embryophyta</taxon>
        <taxon>Tracheophyta</taxon>
        <taxon>Spermatophyta</taxon>
        <taxon>Magnoliopsida</taxon>
        <taxon>eudicotyledons</taxon>
        <taxon>Gunneridae</taxon>
        <taxon>Pentapetalae</taxon>
        <taxon>rosids</taxon>
        <taxon>fabids</taxon>
        <taxon>Fabales</taxon>
        <taxon>Fabaceae</taxon>
        <taxon>Papilionoideae</taxon>
        <taxon>50 kb inversion clade</taxon>
        <taxon>genistoids sensu lato</taxon>
        <taxon>core genistoids</taxon>
        <taxon>Crotalarieae</taxon>
        <taxon>Crotalaria</taxon>
    </lineage>
</organism>
<dbReference type="EMBL" id="JAYWIO010000004">
    <property type="protein sequence ID" value="KAK7267956.1"/>
    <property type="molecule type" value="Genomic_DNA"/>
</dbReference>
<evidence type="ECO:0000313" key="1">
    <source>
        <dbReference type="EMBL" id="KAK7267956.1"/>
    </source>
</evidence>
<dbReference type="Proteomes" id="UP001372338">
    <property type="component" value="Unassembled WGS sequence"/>
</dbReference>
<reference evidence="1 2" key="1">
    <citation type="submission" date="2024-01" db="EMBL/GenBank/DDBJ databases">
        <title>The genomes of 5 underutilized Papilionoideae crops provide insights into root nodulation and disease resistanc.</title>
        <authorList>
            <person name="Yuan L."/>
        </authorList>
    </citation>
    <scope>NUCLEOTIDE SEQUENCE [LARGE SCALE GENOMIC DNA]</scope>
    <source>
        <strain evidence="1">ZHUSHIDOU_FW_LH</strain>
        <tissue evidence="1">Leaf</tissue>
    </source>
</reference>
<sequence>MSKIVSNVSVVELAQAFNAGATVESESLKPVKESVVSVLELQNDDGLDETTLSIDLEKVSRYLIPHKSKEGKVALTSGLVSAVQERFKWSCNINGPSAAYFKTTVVTLALGLASSMKTSG</sequence>
<accession>A0AAN9ICM2</accession>
<gene>
    <name evidence="1" type="ORF">RIF29_20637</name>
</gene>
<evidence type="ECO:0000313" key="2">
    <source>
        <dbReference type="Proteomes" id="UP001372338"/>
    </source>
</evidence>
<name>A0AAN9ICM2_CROPI</name>
<comment type="caution">
    <text evidence="1">The sequence shown here is derived from an EMBL/GenBank/DDBJ whole genome shotgun (WGS) entry which is preliminary data.</text>
</comment>
<dbReference type="AlphaFoldDB" id="A0AAN9ICM2"/>
<keyword evidence="2" id="KW-1185">Reference proteome</keyword>
<protein>
    <submittedName>
        <fullName evidence="1">Uncharacterized protein</fullName>
    </submittedName>
</protein>
<proteinExistence type="predicted"/>